<dbReference type="NCBIfam" id="TIGR01353">
    <property type="entry name" value="dGTP_triPase"/>
    <property type="match status" value="1"/>
</dbReference>
<evidence type="ECO:0000259" key="2">
    <source>
        <dbReference type="PROSITE" id="PS51831"/>
    </source>
</evidence>
<dbReference type="InterPro" id="IPR050135">
    <property type="entry name" value="dGTPase-like"/>
</dbReference>
<proteinExistence type="predicted"/>
<dbReference type="PANTHER" id="PTHR11373:SF32">
    <property type="entry name" value="DEOXYGUANOSINETRIPHOSPHATE TRIPHOSPHOHYDROLASE"/>
    <property type="match status" value="1"/>
</dbReference>
<dbReference type="AlphaFoldDB" id="A0A3S5K3C9"/>
<dbReference type="Gene3D" id="1.10.3210.10">
    <property type="entry name" value="Hypothetical protein af1432"/>
    <property type="match status" value="1"/>
</dbReference>
<dbReference type="EMBL" id="RSCL01000006">
    <property type="protein sequence ID" value="RUT06572.1"/>
    <property type="molecule type" value="Genomic_DNA"/>
</dbReference>
<dbReference type="InterPro" id="IPR023293">
    <property type="entry name" value="dGTP_triP_hydro_central_sf"/>
</dbReference>
<accession>A0A3S5K3C9</accession>
<reference evidence="3" key="1">
    <citation type="submission" date="2018-12" db="EMBL/GenBank/DDBJ databases">
        <authorList>
            <person name="Will S."/>
            <person name="Neumann-Schaal M."/>
            <person name="Henke P."/>
        </authorList>
    </citation>
    <scope>NUCLEOTIDE SEQUENCE</scope>
    <source>
        <strain evidence="3">PCC 7102</strain>
    </source>
</reference>
<sequence length="442" mass="50430">MMQWKRLLTPQRLGKQAPEDLQLDRTCFQKDCDRIVFSSPFRRLKDKTQVYSLSKNDYIRTRLIHSLEVSCVGRSLGRIVGYEVVKRHQLEKYELSGSDFGDIVSAACLAHDIGNPPFGHSGEDSIRQGFASWYNGASTLKDCLNRQQKSDFDLFEGNAQGFRILTNIEMHHRHGGMQLTCPTLAAFTKYPRESSIPVNVLNNYTGCSAKKYGFFQAEKELFNEVAQILGLIRHHNNTYWWVRHPLAFLVEAADDICYSIIDVEDGYRMGYISYEDTRALLSDIALINIDEQEFSEAEKVKRLRGKSINNLIQEAADNFLAREKEILTGTFDQNLLSLSKYAPQLENISKTVTKKVFLHPDILGMRIAGYEVLGKLFAEFVDAALRTSKKGELIALMLPEKYRPLETESTYQKILRITDYISGMSDSYATTLFQKFSGISIK</sequence>
<dbReference type="Pfam" id="PF13286">
    <property type="entry name" value="HD_assoc"/>
    <property type="match status" value="1"/>
</dbReference>
<keyword evidence="4" id="KW-1185">Reference proteome</keyword>
<dbReference type="InterPro" id="IPR027432">
    <property type="entry name" value="dGTP_triphosphohydrolase_C"/>
</dbReference>
<dbReference type="CDD" id="cd00077">
    <property type="entry name" value="HDc"/>
    <property type="match status" value="1"/>
</dbReference>
<organism evidence="3 4">
    <name type="scientific">Dulcicalothrix desertica PCC 7102</name>
    <dbReference type="NCBI Taxonomy" id="232991"/>
    <lineage>
        <taxon>Bacteria</taxon>
        <taxon>Bacillati</taxon>
        <taxon>Cyanobacteriota</taxon>
        <taxon>Cyanophyceae</taxon>
        <taxon>Nostocales</taxon>
        <taxon>Calotrichaceae</taxon>
        <taxon>Dulcicalothrix</taxon>
    </lineage>
</organism>
<protein>
    <submittedName>
        <fullName evidence="3">dGTPase</fullName>
    </submittedName>
</protein>
<dbReference type="Pfam" id="PF01966">
    <property type="entry name" value="HD"/>
    <property type="match status" value="1"/>
</dbReference>
<evidence type="ECO:0000256" key="1">
    <source>
        <dbReference type="ARBA" id="ARBA00022801"/>
    </source>
</evidence>
<evidence type="ECO:0000313" key="3">
    <source>
        <dbReference type="EMBL" id="RUT06572.1"/>
    </source>
</evidence>
<gene>
    <name evidence="3" type="primary">dgt</name>
    <name evidence="3" type="ORF">DSM106972_028290</name>
</gene>
<name>A0A3S5K3C9_9CYAN</name>
<dbReference type="RefSeq" id="WP_233787245.1">
    <property type="nucleotide sequence ID" value="NZ_RSCL01000006.1"/>
</dbReference>
<dbReference type="SMART" id="SM00471">
    <property type="entry name" value="HDc"/>
    <property type="match status" value="1"/>
</dbReference>
<dbReference type="GO" id="GO:0008832">
    <property type="term" value="F:dGTPase activity"/>
    <property type="evidence" value="ECO:0007669"/>
    <property type="project" value="TreeGrafter"/>
</dbReference>
<keyword evidence="1" id="KW-0378">Hydrolase</keyword>
<dbReference type="InterPro" id="IPR006261">
    <property type="entry name" value="dGTPase"/>
</dbReference>
<dbReference type="Gene3D" id="1.10.3410.10">
    <property type="entry name" value="putative deoxyguanosinetriphosphate triphosphohydrolase like domain"/>
    <property type="match status" value="1"/>
</dbReference>
<dbReference type="InterPro" id="IPR003607">
    <property type="entry name" value="HD/PDEase_dom"/>
</dbReference>
<dbReference type="Gene3D" id="1.10.3550.10">
    <property type="entry name" value="eoxyguanosinetriphosphate triphosphohydrolase domain-like"/>
    <property type="match status" value="1"/>
</dbReference>
<reference evidence="3" key="2">
    <citation type="journal article" date="2019" name="Genome Biol. Evol.">
        <title>Day and night: Metabolic profiles and evolutionary relationships of six axenic non-marine cyanobacteria.</title>
        <authorList>
            <person name="Will S.E."/>
            <person name="Henke P."/>
            <person name="Boedeker C."/>
            <person name="Huang S."/>
            <person name="Brinkmann H."/>
            <person name="Rohde M."/>
            <person name="Jarek M."/>
            <person name="Friedl T."/>
            <person name="Seufert S."/>
            <person name="Schumacher M."/>
            <person name="Overmann J."/>
            <person name="Neumann-Schaal M."/>
            <person name="Petersen J."/>
        </authorList>
    </citation>
    <scope>NUCLEOTIDE SEQUENCE [LARGE SCALE GENOMIC DNA]</scope>
    <source>
        <strain evidence="3">PCC 7102</strain>
    </source>
</reference>
<dbReference type="InterPro" id="IPR006674">
    <property type="entry name" value="HD_domain"/>
</dbReference>
<dbReference type="SUPFAM" id="SSF109604">
    <property type="entry name" value="HD-domain/PDEase-like"/>
    <property type="match status" value="1"/>
</dbReference>
<dbReference type="PROSITE" id="PS51831">
    <property type="entry name" value="HD"/>
    <property type="match status" value="1"/>
</dbReference>
<feature type="domain" description="HD" evidence="2">
    <location>
        <begin position="62"/>
        <end position="259"/>
    </location>
</feature>
<comment type="caution">
    <text evidence="3">The sequence shown here is derived from an EMBL/GenBank/DDBJ whole genome shotgun (WGS) entry which is preliminary data.</text>
</comment>
<dbReference type="NCBIfam" id="NF002205">
    <property type="entry name" value="PRK01096.1"/>
    <property type="match status" value="1"/>
</dbReference>
<dbReference type="InterPro" id="IPR026875">
    <property type="entry name" value="PHydrolase_assoc_dom"/>
</dbReference>
<dbReference type="GO" id="GO:0006203">
    <property type="term" value="P:dGTP catabolic process"/>
    <property type="evidence" value="ECO:0007669"/>
    <property type="project" value="TreeGrafter"/>
</dbReference>
<evidence type="ECO:0000313" key="4">
    <source>
        <dbReference type="Proteomes" id="UP000271624"/>
    </source>
</evidence>
<dbReference type="Proteomes" id="UP000271624">
    <property type="component" value="Unassembled WGS sequence"/>
</dbReference>
<dbReference type="PANTHER" id="PTHR11373">
    <property type="entry name" value="DEOXYNUCLEOSIDE TRIPHOSPHATE TRIPHOSPHOHYDROLASE"/>
    <property type="match status" value="1"/>
</dbReference>